<keyword evidence="4 8" id="KW-0812">Transmembrane</keyword>
<dbReference type="Pfam" id="PF01699">
    <property type="entry name" value="Na_Ca_ex"/>
    <property type="match status" value="2"/>
</dbReference>
<feature type="domain" description="Sodium/calcium exchanger membrane region" evidence="9">
    <location>
        <begin position="68"/>
        <end position="218"/>
    </location>
</feature>
<dbReference type="GO" id="GO:0005774">
    <property type="term" value="C:vacuolar membrane"/>
    <property type="evidence" value="ECO:0007669"/>
    <property type="project" value="UniProtKB-ARBA"/>
</dbReference>
<comment type="similarity">
    <text evidence="2">Belongs to the Ca(2+):cation antiporter (CaCA) (TC 2.A.19) family.</text>
</comment>
<organism evidence="10 11">
    <name type="scientific">Purpureocillium takamizusanense</name>
    <dbReference type="NCBI Taxonomy" id="2060973"/>
    <lineage>
        <taxon>Eukaryota</taxon>
        <taxon>Fungi</taxon>
        <taxon>Dikarya</taxon>
        <taxon>Ascomycota</taxon>
        <taxon>Pezizomycotina</taxon>
        <taxon>Sordariomycetes</taxon>
        <taxon>Hypocreomycetidae</taxon>
        <taxon>Hypocreales</taxon>
        <taxon>Ophiocordycipitaceae</taxon>
        <taxon>Purpureocillium</taxon>
    </lineage>
</organism>
<dbReference type="KEGG" id="ptkz:JDV02_002053"/>
<feature type="transmembrane region" description="Helical" evidence="8">
    <location>
        <begin position="288"/>
        <end position="304"/>
    </location>
</feature>
<reference evidence="10" key="1">
    <citation type="submission" date="2021-11" db="EMBL/GenBank/DDBJ databases">
        <title>Purpureocillium_takamizusanense_genome.</title>
        <authorList>
            <person name="Nguyen N.-H."/>
        </authorList>
    </citation>
    <scope>NUCLEOTIDE SEQUENCE</scope>
    <source>
        <strain evidence="10">PT3</strain>
    </source>
</reference>
<evidence type="ECO:0000256" key="1">
    <source>
        <dbReference type="ARBA" id="ARBA00004127"/>
    </source>
</evidence>
<feature type="domain" description="Sodium/calcium exchanger membrane region" evidence="9">
    <location>
        <begin position="245"/>
        <end position="329"/>
    </location>
</feature>
<keyword evidence="6" id="KW-0406">Ion transport</keyword>
<sequence length="334" mass="35647">MSESASLAGGFVERAGPGTYGHALLRLHRLPGLLRDFCLSVNVLLLFVPLGFAAAAFGWNDVAIASFNFLAIIPLSGLVSDASDMIGDHLGDLVGGLVNATCGNTVELIVGIMAIAHDELQVAQSMMLGSILSDILLVQGFCIVVAARAKGVVCVNSAMVDSLSSLMLLAAMALALPTALTATLPNSGVDISKKILSFSRATVVVLLTIYAAYLYFQLKTHSALFTGHDDGVEEYEPIRGHASQKQRIDFAIGVIIGSILQIALFVLPVLIVVSWVMGPPLDLNFEVSQTYVLLFAVVLVNQVLHDKQYTYLHGVMFLCAYAVITMAFFTEPNN</sequence>
<keyword evidence="3" id="KW-0813">Transport</keyword>
<feature type="transmembrane region" description="Helical" evidence="8">
    <location>
        <begin position="153"/>
        <end position="175"/>
    </location>
</feature>
<feature type="transmembrane region" description="Helical" evidence="8">
    <location>
        <begin position="93"/>
        <end position="116"/>
    </location>
</feature>
<dbReference type="GO" id="GO:0012505">
    <property type="term" value="C:endomembrane system"/>
    <property type="evidence" value="ECO:0007669"/>
    <property type="project" value="UniProtKB-SubCell"/>
</dbReference>
<feature type="transmembrane region" description="Helical" evidence="8">
    <location>
        <begin position="37"/>
        <end position="57"/>
    </location>
</feature>
<evidence type="ECO:0000313" key="10">
    <source>
        <dbReference type="EMBL" id="UNI15527.1"/>
    </source>
</evidence>
<proteinExistence type="inferred from homology"/>
<evidence type="ECO:0000256" key="7">
    <source>
        <dbReference type="ARBA" id="ARBA00023136"/>
    </source>
</evidence>
<accession>A0A9Q8V877</accession>
<dbReference type="GeneID" id="72064014"/>
<evidence type="ECO:0000256" key="5">
    <source>
        <dbReference type="ARBA" id="ARBA00022989"/>
    </source>
</evidence>
<evidence type="ECO:0000256" key="4">
    <source>
        <dbReference type="ARBA" id="ARBA00022692"/>
    </source>
</evidence>
<evidence type="ECO:0000256" key="2">
    <source>
        <dbReference type="ARBA" id="ARBA00008170"/>
    </source>
</evidence>
<dbReference type="GO" id="GO:0015369">
    <property type="term" value="F:calcium:proton antiporter activity"/>
    <property type="evidence" value="ECO:0007669"/>
    <property type="project" value="UniProtKB-ARBA"/>
</dbReference>
<dbReference type="Proteomes" id="UP000829364">
    <property type="component" value="Chromosome 2"/>
</dbReference>
<feature type="transmembrane region" description="Helical" evidence="8">
    <location>
        <begin position="311"/>
        <end position="329"/>
    </location>
</feature>
<dbReference type="InterPro" id="IPR044880">
    <property type="entry name" value="NCX_ion-bd_dom_sf"/>
</dbReference>
<comment type="subcellular location">
    <subcellularLocation>
        <location evidence="1">Endomembrane system</location>
        <topology evidence="1">Multi-pass membrane protein</topology>
    </subcellularLocation>
</comment>
<feature type="transmembrane region" description="Helical" evidence="8">
    <location>
        <begin position="122"/>
        <end position="146"/>
    </location>
</feature>
<keyword evidence="5 8" id="KW-1133">Transmembrane helix</keyword>
<dbReference type="InterPro" id="IPR004713">
    <property type="entry name" value="CaH_exchang"/>
</dbReference>
<dbReference type="OrthoDB" id="1699231at2759"/>
<dbReference type="InterPro" id="IPR004837">
    <property type="entry name" value="NaCa_Exmemb"/>
</dbReference>
<feature type="transmembrane region" description="Helical" evidence="8">
    <location>
        <begin position="63"/>
        <end position="81"/>
    </location>
</feature>
<dbReference type="Gene3D" id="1.20.1420.30">
    <property type="entry name" value="NCX, central ion-binding region"/>
    <property type="match status" value="2"/>
</dbReference>
<evidence type="ECO:0000256" key="3">
    <source>
        <dbReference type="ARBA" id="ARBA00022448"/>
    </source>
</evidence>
<evidence type="ECO:0000256" key="8">
    <source>
        <dbReference type="SAM" id="Phobius"/>
    </source>
</evidence>
<dbReference type="GO" id="GO:0006874">
    <property type="term" value="P:intracellular calcium ion homeostasis"/>
    <property type="evidence" value="ECO:0007669"/>
    <property type="project" value="TreeGrafter"/>
</dbReference>
<feature type="transmembrane region" description="Helical" evidence="8">
    <location>
        <begin position="195"/>
        <end position="216"/>
    </location>
</feature>
<dbReference type="AlphaFoldDB" id="A0A9Q8V877"/>
<dbReference type="PANTHER" id="PTHR31503">
    <property type="entry name" value="VACUOLAR CALCIUM ION TRANSPORTER"/>
    <property type="match status" value="1"/>
</dbReference>
<protein>
    <submittedName>
        <fullName evidence="10">Calcium/proton exchanger CAX-like</fullName>
    </submittedName>
</protein>
<dbReference type="EMBL" id="CP086355">
    <property type="protein sequence ID" value="UNI15527.1"/>
    <property type="molecule type" value="Genomic_DNA"/>
</dbReference>
<feature type="transmembrane region" description="Helical" evidence="8">
    <location>
        <begin position="250"/>
        <end position="276"/>
    </location>
</feature>
<keyword evidence="11" id="KW-1185">Reference proteome</keyword>
<evidence type="ECO:0000259" key="9">
    <source>
        <dbReference type="Pfam" id="PF01699"/>
    </source>
</evidence>
<evidence type="ECO:0000256" key="6">
    <source>
        <dbReference type="ARBA" id="ARBA00023065"/>
    </source>
</evidence>
<keyword evidence="7 8" id="KW-0472">Membrane</keyword>
<dbReference type="PANTHER" id="PTHR31503:SF22">
    <property type="entry name" value="VACUOLAR CALCIUM ION TRANSPORTER"/>
    <property type="match status" value="1"/>
</dbReference>
<dbReference type="RefSeq" id="XP_047839008.1">
    <property type="nucleotide sequence ID" value="XM_047983038.1"/>
</dbReference>
<evidence type="ECO:0000313" key="11">
    <source>
        <dbReference type="Proteomes" id="UP000829364"/>
    </source>
</evidence>
<gene>
    <name evidence="10" type="primary">VCX1_2</name>
    <name evidence="10" type="ORF">JDV02_002053</name>
</gene>
<name>A0A9Q8V877_9HYPO</name>